<reference evidence="9" key="1">
    <citation type="submission" date="2023-07" db="EMBL/GenBank/DDBJ databases">
        <title>30 novel species of actinomycetes from the DSMZ collection.</title>
        <authorList>
            <person name="Nouioui I."/>
        </authorList>
    </citation>
    <scope>NUCLEOTIDE SEQUENCE [LARGE SCALE GENOMIC DNA]</scope>
    <source>
        <strain evidence="9">DSM 41640</strain>
    </source>
</reference>
<evidence type="ECO:0000256" key="6">
    <source>
        <dbReference type="SAM" id="MobiDB-lite"/>
    </source>
</evidence>
<keyword evidence="2" id="KW-1003">Cell membrane</keyword>
<feature type="transmembrane region" description="Helical" evidence="7">
    <location>
        <begin position="59"/>
        <end position="79"/>
    </location>
</feature>
<feature type="transmembrane region" description="Helical" evidence="7">
    <location>
        <begin position="399"/>
        <end position="421"/>
    </location>
</feature>
<protein>
    <submittedName>
        <fullName evidence="8">Lipopolysaccharide biosynthesis protein</fullName>
    </submittedName>
</protein>
<dbReference type="EMBL" id="JAVREZ010000021">
    <property type="protein sequence ID" value="MDT0486561.1"/>
    <property type="molecule type" value="Genomic_DNA"/>
</dbReference>
<accession>A0ABU2VLS9</accession>
<feature type="compositionally biased region" description="Polar residues" evidence="6">
    <location>
        <begin position="527"/>
        <end position="545"/>
    </location>
</feature>
<evidence type="ECO:0000313" key="9">
    <source>
        <dbReference type="Proteomes" id="UP001183824"/>
    </source>
</evidence>
<evidence type="ECO:0000313" key="8">
    <source>
        <dbReference type="EMBL" id="MDT0486561.1"/>
    </source>
</evidence>
<feature type="transmembrane region" description="Helical" evidence="7">
    <location>
        <begin position="374"/>
        <end position="393"/>
    </location>
</feature>
<dbReference type="RefSeq" id="WP_311719276.1">
    <property type="nucleotide sequence ID" value="NZ_JAVREZ010000021.1"/>
</dbReference>
<evidence type="ECO:0000256" key="1">
    <source>
        <dbReference type="ARBA" id="ARBA00004651"/>
    </source>
</evidence>
<dbReference type="InterPro" id="IPR050833">
    <property type="entry name" value="Poly_Biosynth_Transport"/>
</dbReference>
<dbReference type="Proteomes" id="UP001183824">
    <property type="component" value="Unassembled WGS sequence"/>
</dbReference>
<keyword evidence="9" id="KW-1185">Reference proteome</keyword>
<comment type="subcellular location">
    <subcellularLocation>
        <location evidence="1">Cell membrane</location>
        <topology evidence="1">Multi-pass membrane protein</topology>
    </subcellularLocation>
</comment>
<feature type="transmembrane region" description="Helical" evidence="7">
    <location>
        <begin position="232"/>
        <end position="255"/>
    </location>
</feature>
<evidence type="ECO:0000256" key="2">
    <source>
        <dbReference type="ARBA" id="ARBA00022475"/>
    </source>
</evidence>
<keyword evidence="3 7" id="KW-0812">Transmembrane</keyword>
<evidence type="ECO:0000256" key="7">
    <source>
        <dbReference type="SAM" id="Phobius"/>
    </source>
</evidence>
<evidence type="ECO:0000256" key="3">
    <source>
        <dbReference type="ARBA" id="ARBA00022692"/>
    </source>
</evidence>
<organism evidence="8 9">
    <name type="scientific">Streptomyces doebereineriae</name>
    <dbReference type="NCBI Taxonomy" id="3075528"/>
    <lineage>
        <taxon>Bacteria</taxon>
        <taxon>Bacillati</taxon>
        <taxon>Actinomycetota</taxon>
        <taxon>Actinomycetes</taxon>
        <taxon>Kitasatosporales</taxon>
        <taxon>Streptomycetaceae</taxon>
        <taxon>Streptomyces</taxon>
    </lineage>
</organism>
<sequence length="545" mass="57167">MTDAGSTAPATPARGRHRRPGDRIYRSSFFLLASTVVTAGLSFVFWVVVARFYSPSQVGLATSLISATSLLATFSLLGLNNTLVRFPAEREARNAQISQAMVLVTVVGCVAAGIYLLGLPLYGGKLAFVRDDWMSAVAFAVFCGCAAASMLVKSVFNAARIPEYNVLIDGLTQGAAKVAVPAALTGLGVFGIVASAGVGYAVTVLVALVVLRRRLGFRMDLRTHGTRLREKFRFSVASHVSNLINLTPVLATPLIVLHHLGAAAAGYFFVAFQIAAMLNSVSTAVGEAVFAEVSHQESRFRELMLRSGRIIAAVQVPAAAVVVLGGGLLLKMFGAEYEDQARPLLTVLAIAALPVALNTWACFALKLAQRMRHLIAANTIMASLTVGLASAFADRGLVWIGYAWATGNAVAGLFATASLVLGSRAARVPVATSAPAADTPSPEDTLALRPTDLETPYDHVVGGYDAPYRVGPADPYGVGLEYPYAAAGGESYEDYYGHYTEPYGNPYGDPSGAPVDAHAGPHPASGVLTSPTNTASSFSSERPVP</sequence>
<evidence type="ECO:0000256" key="4">
    <source>
        <dbReference type="ARBA" id="ARBA00022989"/>
    </source>
</evidence>
<name>A0ABU2VLS9_9ACTN</name>
<evidence type="ECO:0000256" key="5">
    <source>
        <dbReference type="ARBA" id="ARBA00023136"/>
    </source>
</evidence>
<feature type="transmembrane region" description="Helical" evidence="7">
    <location>
        <begin position="190"/>
        <end position="211"/>
    </location>
</feature>
<feature type="transmembrane region" description="Helical" evidence="7">
    <location>
        <begin position="164"/>
        <end position="184"/>
    </location>
</feature>
<feature type="region of interest" description="Disordered" evidence="6">
    <location>
        <begin position="503"/>
        <end position="545"/>
    </location>
</feature>
<feature type="transmembrane region" description="Helical" evidence="7">
    <location>
        <begin position="29"/>
        <end position="53"/>
    </location>
</feature>
<keyword evidence="4 7" id="KW-1133">Transmembrane helix</keyword>
<proteinExistence type="predicted"/>
<feature type="transmembrane region" description="Helical" evidence="7">
    <location>
        <begin position="267"/>
        <end position="290"/>
    </location>
</feature>
<dbReference type="InterPro" id="IPR002797">
    <property type="entry name" value="Polysacc_synth"/>
</dbReference>
<dbReference type="PANTHER" id="PTHR30250:SF11">
    <property type="entry name" value="O-ANTIGEN TRANSPORTER-RELATED"/>
    <property type="match status" value="1"/>
</dbReference>
<dbReference type="PANTHER" id="PTHR30250">
    <property type="entry name" value="PST FAMILY PREDICTED COLANIC ACID TRANSPORTER"/>
    <property type="match status" value="1"/>
</dbReference>
<feature type="transmembrane region" description="Helical" evidence="7">
    <location>
        <begin position="133"/>
        <end position="152"/>
    </location>
</feature>
<feature type="transmembrane region" description="Helical" evidence="7">
    <location>
        <begin position="310"/>
        <end position="333"/>
    </location>
</feature>
<gene>
    <name evidence="8" type="ORF">RNB18_41485</name>
</gene>
<keyword evidence="5 7" id="KW-0472">Membrane</keyword>
<dbReference type="Pfam" id="PF01943">
    <property type="entry name" value="Polysacc_synt"/>
    <property type="match status" value="1"/>
</dbReference>
<feature type="transmembrane region" description="Helical" evidence="7">
    <location>
        <begin position="345"/>
        <end position="367"/>
    </location>
</feature>
<feature type="transmembrane region" description="Helical" evidence="7">
    <location>
        <begin position="100"/>
        <end position="121"/>
    </location>
</feature>
<comment type="caution">
    <text evidence="8">The sequence shown here is derived from an EMBL/GenBank/DDBJ whole genome shotgun (WGS) entry which is preliminary data.</text>
</comment>